<sequence>PTFAGGRPPSPYLRARCLQPSPPATTAPAALLALPHRYATIQTSYGRPSLNSGRRSARVAKRCLSSRPAAAFARTAVLTDVAVSRSFRARPVGSQVGSPASQASAASERAERATCVNPKTKERRRPLTRAAGRPLLGTPACAGATPVEHEIEYINTYRAAKHVMWVLRLMVRCSRRRKLFCFGLVMLMMELCFFWAAHNHIRKNDAGKSLAQTQRERKQGRSPSTYRPDYSVFNVSLPILYASSPGLLRSIPVSYQVPSHVIESGNYSSHYEGWDHQKDKPPLFVYNPSIVAISSDSDSQQDHNSNSPSLPQYLALFRVSSIHSCGFPTIEFWKHPTDFLGIGLLDENLLLVEDLVVDINQHLPRIYGSKIKLQDVRVFRIHGRIYFSSGIFLIPICIETGTLDNRRSLDFVKCEDGGSKTEVPALFGPNRMLRLFVSGDAVKLQNVNGKNFQFYESPSGSILFEYWPHKPRVVFEINGEEFDRSYHMGRGRGMRLATFGEMQEFKSDHTPSPRSKVASALDASLKTFIKQDRGSACCLEISHKYYKDLISPTIRPELSKRGSIFVGIAHSKSRHRMESTQGDRYNYLSRLYAVSTNEPYELLARSGLFCLGFSDKTDVAAIIGAAENYGNLTKRKQLELNGHTYNCPNIHFVDSLIGKAKDDSRAIISYGVNDCLPRFIEVSKQDLVRHLFLE</sequence>
<evidence type="ECO:0000313" key="3">
    <source>
        <dbReference type="EMBL" id="EJK43839.1"/>
    </source>
</evidence>
<proteinExistence type="predicted"/>
<keyword evidence="2" id="KW-0812">Transmembrane</keyword>
<dbReference type="AlphaFoldDB" id="K0QZQ6"/>
<feature type="region of interest" description="Disordered" evidence="1">
    <location>
        <begin position="92"/>
        <end position="124"/>
    </location>
</feature>
<keyword evidence="2" id="KW-1133">Transmembrane helix</keyword>
<comment type="caution">
    <text evidence="3">The sequence shown here is derived from an EMBL/GenBank/DDBJ whole genome shotgun (WGS) entry which is preliminary data.</text>
</comment>
<feature type="compositionally biased region" description="Low complexity" evidence="1">
    <location>
        <begin position="93"/>
        <end position="107"/>
    </location>
</feature>
<feature type="non-terminal residue" evidence="3">
    <location>
        <position position="1"/>
    </location>
</feature>
<accession>K0QZQ6</accession>
<reference evidence="3 4" key="1">
    <citation type="journal article" date="2012" name="Genome Biol.">
        <title>Genome and low-iron response of an oceanic diatom adapted to chronic iron limitation.</title>
        <authorList>
            <person name="Lommer M."/>
            <person name="Specht M."/>
            <person name="Roy A.S."/>
            <person name="Kraemer L."/>
            <person name="Andreson R."/>
            <person name="Gutowska M.A."/>
            <person name="Wolf J."/>
            <person name="Bergner S.V."/>
            <person name="Schilhabel M.B."/>
            <person name="Klostermeier U.C."/>
            <person name="Beiko R.G."/>
            <person name="Rosenstiel P."/>
            <person name="Hippler M."/>
            <person name="Laroche J."/>
        </authorList>
    </citation>
    <scope>NUCLEOTIDE SEQUENCE [LARGE SCALE GENOMIC DNA]</scope>
    <source>
        <strain evidence="3 4">CCMP1005</strain>
    </source>
</reference>
<dbReference type="OrthoDB" id="49543at2759"/>
<gene>
    <name evidence="3" type="ORF">THAOC_37676</name>
</gene>
<evidence type="ECO:0000313" key="4">
    <source>
        <dbReference type="Proteomes" id="UP000266841"/>
    </source>
</evidence>
<evidence type="ECO:0000256" key="2">
    <source>
        <dbReference type="SAM" id="Phobius"/>
    </source>
</evidence>
<organism evidence="3 4">
    <name type="scientific">Thalassiosira oceanica</name>
    <name type="common">Marine diatom</name>
    <dbReference type="NCBI Taxonomy" id="159749"/>
    <lineage>
        <taxon>Eukaryota</taxon>
        <taxon>Sar</taxon>
        <taxon>Stramenopiles</taxon>
        <taxon>Ochrophyta</taxon>
        <taxon>Bacillariophyta</taxon>
        <taxon>Coscinodiscophyceae</taxon>
        <taxon>Thalassiosirophycidae</taxon>
        <taxon>Thalassiosirales</taxon>
        <taxon>Thalassiosiraceae</taxon>
        <taxon>Thalassiosira</taxon>
    </lineage>
</organism>
<name>K0QZQ6_THAOC</name>
<feature type="transmembrane region" description="Helical" evidence="2">
    <location>
        <begin position="179"/>
        <end position="197"/>
    </location>
</feature>
<dbReference type="OMA" id="THHAVLE"/>
<dbReference type="eggNOG" id="ENOG502SR45">
    <property type="taxonomic scope" value="Eukaryota"/>
</dbReference>
<protein>
    <submittedName>
        <fullName evidence="3">Uncharacterized protein</fullName>
    </submittedName>
</protein>
<dbReference type="EMBL" id="AGNL01050568">
    <property type="protein sequence ID" value="EJK43839.1"/>
    <property type="molecule type" value="Genomic_DNA"/>
</dbReference>
<dbReference type="Proteomes" id="UP000266841">
    <property type="component" value="Unassembled WGS sequence"/>
</dbReference>
<keyword evidence="2" id="KW-0472">Membrane</keyword>
<evidence type="ECO:0000256" key="1">
    <source>
        <dbReference type="SAM" id="MobiDB-lite"/>
    </source>
</evidence>
<keyword evidence="4" id="KW-1185">Reference proteome</keyword>